<dbReference type="InterPro" id="IPR016187">
    <property type="entry name" value="CTDL_fold"/>
</dbReference>
<dbReference type="PANTHER" id="PTHR46784">
    <property type="entry name" value="KILLER CELL LECTIN-LIKE RECEPTOR SUBFAMILY B MEMBER 1"/>
    <property type="match status" value="1"/>
</dbReference>
<sequence length="180" mass="20404">MWDLSFPTRDHTCSPCTGRQIVSDSLQSHGLYSPWNSSGQNTGMGSLSLLQGLLDSLPAKPQGRSRILQYADDTTLPAKSEETKALLDEKRSVLLTCPMHWQQIQHKCFYFHETSKPWSDGLADCSTRESSLLLIQDQEELIGLNFTLSEKSWKWINGSFLNSNIRDRTCVSCIGRWLLH</sequence>
<keyword evidence="1" id="KW-0472">Membrane</keyword>
<evidence type="ECO:0000313" key="4">
    <source>
        <dbReference type="Proteomes" id="UP000326062"/>
    </source>
</evidence>
<protein>
    <recommendedName>
        <fullName evidence="5">C-type lectin domain-containing protein</fullName>
    </recommendedName>
</protein>
<accession>A0A5J5N7U1</accession>
<organism evidence="3 4">
    <name type="scientific">Muntiacus reevesi</name>
    <name type="common">Reeves' muntjac</name>
    <name type="synonym">Cervus reevesi</name>
    <dbReference type="NCBI Taxonomy" id="9886"/>
    <lineage>
        <taxon>Eukaryota</taxon>
        <taxon>Metazoa</taxon>
        <taxon>Chordata</taxon>
        <taxon>Craniata</taxon>
        <taxon>Vertebrata</taxon>
        <taxon>Euteleostomi</taxon>
        <taxon>Mammalia</taxon>
        <taxon>Eutheria</taxon>
        <taxon>Laurasiatheria</taxon>
        <taxon>Artiodactyla</taxon>
        <taxon>Ruminantia</taxon>
        <taxon>Pecora</taxon>
        <taxon>Cervidae</taxon>
        <taxon>Muntiacinae</taxon>
        <taxon>Muntiacus</taxon>
    </lineage>
</organism>
<keyword evidence="4" id="KW-1185">Reference proteome</keyword>
<dbReference type="GO" id="GO:0005886">
    <property type="term" value="C:plasma membrane"/>
    <property type="evidence" value="ECO:0007669"/>
    <property type="project" value="TreeGrafter"/>
</dbReference>
<dbReference type="AlphaFoldDB" id="A0A5J5N7U1"/>
<keyword evidence="1" id="KW-1133">Transmembrane helix</keyword>
<keyword evidence="1" id="KW-0812">Transmembrane</keyword>
<evidence type="ECO:0000313" key="3">
    <source>
        <dbReference type="EMBL" id="KAB0388114.1"/>
    </source>
</evidence>
<keyword evidence="2" id="KW-1015">Disulfide bond</keyword>
<proteinExistence type="predicted"/>
<dbReference type="EMBL" id="VCEB01000001">
    <property type="protein sequence ID" value="KAB0388114.1"/>
    <property type="molecule type" value="Genomic_DNA"/>
</dbReference>
<reference evidence="3 4" key="1">
    <citation type="submission" date="2019-06" db="EMBL/GenBank/DDBJ databases">
        <title>Discovery of a novel chromosome fission-fusion reversal in muntjac.</title>
        <authorList>
            <person name="Mudd A.B."/>
            <person name="Bredeson J.V."/>
            <person name="Baum R."/>
            <person name="Hockemeyer D."/>
            <person name="Rokhsar D.S."/>
        </authorList>
    </citation>
    <scope>NUCLEOTIDE SEQUENCE [LARGE SCALE GENOMIC DNA]</scope>
    <source>
        <strain evidence="3">UCam_UCB_Mr</strain>
        <tissue evidence="3">Fibroblast cell line</tissue>
    </source>
</reference>
<dbReference type="InterPro" id="IPR016186">
    <property type="entry name" value="C-type_lectin-like/link_sf"/>
</dbReference>
<name>A0A5J5N7U1_MUNRE</name>
<dbReference type="SUPFAM" id="SSF56436">
    <property type="entry name" value="C-type lectin-like"/>
    <property type="match status" value="1"/>
</dbReference>
<evidence type="ECO:0008006" key="5">
    <source>
        <dbReference type="Google" id="ProtNLM"/>
    </source>
</evidence>
<comment type="caution">
    <text evidence="3">The sequence shown here is derived from an EMBL/GenBank/DDBJ whole genome shotgun (WGS) entry which is preliminary data.</text>
</comment>
<dbReference type="PANTHER" id="PTHR46784:SF1">
    <property type="entry name" value="KILLER CELL LECTIN-LIKE RECEPTOR SUBFAMILY B MEMBER 1"/>
    <property type="match status" value="1"/>
</dbReference>
<dbReference type="InterPro" id="IPR051527">
    <property type="entry name" value="KLR_subfamily_B"/>
</dbReference>
<dbReference type="GO" id="GO:0009986">
    <property type="term" value="C:cell surface"/>
    <property type="evidence" value="ECO:0007669"/>
    <property type="project" value="TreeGrafter"/>
</dbReference>
<evidence type="ECO:0000256" key="1">
    <source>
        <dbReference type="ARBA" id="ARBA00022989"/>
    </source>
</evidence>
<dbReference type="Proteomes" id="UP000326062">
    <property type="component" value="Chromosome 1"/>
</dbReference>
<dbReference type="Gene3D" id="3.10.100.10">
    <property type="entry name" value="Mannose-Binding Protein A, subunit A"/>
    <property type="match status" value="1"/>
</dbReference>
<dbReference type="GO" id="GO:0038023">
    <property type="term" value="F:signaling receptor activity"/>
    <property type="evidence" value="ECO:0007669"/>
    <property type="project" value="TreeGrafter"/>
</dbReference>
<dbReference type="GO" id="GO:0042269">
    <property type="term" value="P:regulation of natural killer cell mediated cytotoxicity"/>
    <property type="evidence" value="ECO:0007669"/>
    <property type="project" value="TreeGrafter"/>
</dbReference>
<gene>
    <name evidence="3" type="ORF">FD755_003070</name>
</gene>
<evidence type="ECO:0000256" key="2">
    <source>
        <dbReference type="ARBA" id="ARBA00023157"/>
    </source>
</evidence>